<proteinExistence type="inferred from homology"/>
<reference evidence="15 16" key="1">
    <citation type="journal article" date="2009" name="J. Bacteriol.">
        <title>Complete genome sequence of the anaerobic, protein-degrading hyperthermophilic crenarchaeon Desulfurococcus kamchatkensis.</title>
        <authorList>
            <person name="Ravin N.V."/>
            <person name="Mardanov A.V."/>
            <person name="Beletsky A.V."/>
            <person name="Kublanov I.V."/>
            <person name="Kolganova T.V."/>
            <person name="Lebedinsky A.V."/>
            <person name="Chernyh N.A."/>
            <person name="Bonch-Osmolovskaya E.A."/>
            <person name="Skryabin K.G."/>
        </authorList>
    </citation>
    <scope>NUCLEOTIDE SEQUENCE [LARGE SCALE GENOMIC DNA]</scope>
    <source>
        <strain evidence="16">DSM 18924 / JCM 16383 / VKM B-2413 / 1221n</strain>
    </source>
</reference>
<dbReference type="GO" id="GO:0051536">
    <property type="term" value="F:iron-sulfur cluster binding"/>
    <property type="evidence" value="ECO:0007669"/>
    <property type="project" value="UniProtKB-KW"/>
</dbReference>
<keyword evidence="6 13" id="KW-0479">Metal-binding</keyword>
<name>B8D5C6_DESA1</name>
<evidence type="ECO:0000259" key="14">
    <source>
        <dbReference type="Pfam" id="PF12705"/>
    </source>
</evidence>
<dbReference type="InterPro" id="IPR011604">
    <property type="entry name" value="PDDEXK-like_dom_sf"/>
</dbReference>
<keyword evidence="11 13" id="KW-0051">Antiviral defense</keyword>
<gene>
    <name evidence="15" type="ordered locus">DKAM_0981</name>
</gene>
<keyword evidence="10 13" id="KW-0411">Iron-sulfur</keyword>
<comment type="function">
    <text evidence="13">CRISPR (clustered regularly interspaced short palindromic repeat) is an adaptive immune system that provides protection against mobile genetic elements (viruses, transposable elements and conjugative plasmids). CRISPR clusters contain sequences complementary to antecedent mobile elements and target invading nucleic acids. CRISPR clusters are transcribed and processed into CRISPR RNA (crRNA).</text>
</comment>
<evidence type="ECO:0000256" key="9">
    <source>
        <dbReference type="ARBA" id="ARBA00023004"/>
    </source>
</evidence>
<evidence type="ECO:0000256" key="12">
    <source>
        <dbReference type="ARBA" id="ARBA00023211"/>
    </source>
</evidence>
<protein>
    <recommendedName>
        <fullName evidence="4 13">CRISPR-associated exonuclease Cas4</fullName>
        <ecNumber evidence="3 13">3.1.12.1</ecNumber>
    </recommendedName>
</protein>
<comment type="cofactor">
    <cofactor evidence="1">
        <name>Mn(2+)</name>
        <dbReference type="ChEBI" id="CHEBI:29035"/>
    </cofactor>
</comment>
<comment type="cofactor">
    <cofactor evidence="13">
        <name>iron-sulfur cluster</name>
        <dbReference type="ChEBI" id="CHEBI:30408"/>
    </cofactor>
</comment>
<dbReference type="STRING" id="490899.DKAM_0981"/>
<evidence type="ECO:0000313" key="15">
    <source>
        <dbReference type="EMBL" id="ACL11307.1"/>
    </source>
</evidence>
<comment type="cofactor">
    <cofactor evidence="13">
        <name>Mg(2+)</name>
        <dbReference type="ChEBI" id="CHEBI:18420"/>
    </cofactor>
    <cofactor evidence="13">
        <name>Mn(2+)</name>
        <dbReference type="ChEBI" id="CHEBI:29035"/>
    </cofactor>
    <text evidence="13">Mg(2+) or Mn(2+) required for ssDNA cleavage activity.</text>
</comment>
<feature type="domain" description="PD-(D/E)XK endonuclease-like" evidence="14">
    <location>
        <begin position="99"/>
        <end position="204"/>
    </location>
</feature>
<keyword evidence="8 13" id="KW-0269">Exonuclease</keyword>
<evidence type="ECO:0000313" key="16">
    <source>
        <dbReference type="Proteomes" id="UP000006903"/>
    </source>
</evidence>
<dbReference type="PANTHER" id="PTHR36531">
    <property type="entry name" value="CRISPR-ASSOCIATED EXONUCLEASE CAS4"/>
    <property type="match status" value="1"/>
</dbReference>
<dbReference type="KEGG" id="dka:DKAM_0981"/>
<dbReference type="InterPro" id="IPR051827">
    <property type="entry name" value="Cas4_exonuclease"/>
</dbReference>
<dbReference type="EMBL" id="CP001140">
    <property type="protein sequence ID" value="ACL11307.1"/>
    <property type="molecule type" value="Genomic_DNA"/>
</dbReference>
<dbReference type="GO" id="GO:0046872">
    <property type="term" value="F:metal ion binding"/>
    <property type="evidence" value="ECO:0007669"/>
    <property type="project" value="UniProtKB-KW"/>
</dbReference>
<keyword evidence="12 13" id="KW-0464">Manganese</keyword>
<dbReference type="AlphaFoldDB" id="B8D5C6"/>
<evidence type="ECO:0000256" key="5">
    <source>
        <dbReference type="ARBA" id="ARBA00022722"/>
    </source>
</evidence>
<evidence type="ECO:0000256" key="13">
    <source>
        <dbReference type="RuleBase" id="RU365022"/>
    </source>
</evidence>
<keyword evidence="9 13" id="KW-0408">Iron</keyword>
<evidence type="ECO:0000256" key="11">
    <source>
        <dbReference type="ARBA" id="ARBA00023118"/>
    </source>
</evidence>
<sequence length="214" mass="24928">MVEGLEMYKAATVITEALYRRVVGEQVEKMSELRNTDIIYVTDLVACSHKYHLRRKYPELTISFEPSSVLGILLHKGLEEVLMSEGYEVEKSIETYVEIGSKRYIIKGRLDAYNPNTRVVVEIKSSRSSKDLPRGHHVEQLNIYLNMLNAESGILVYITPDKIVEYSIQREKIDLKNLVKNVVNDIVHPRYSWECNYCIFKKICTYYVEEQKPQ</sequence>
<dbReference type="InterPro" id="IPR038726">
    <property type="entry name" value="PDDEXK_AddAB-type"/>
</dbReference>
<dbReference type="Gene3D" id="3.90.320.10">
    <property type="match status" value="1"/>
</dbReference>
<dbReference type="EC" id="3.1.12.1" evidence="3 13"/>
<evidence type="ECO:0000256" key="3">
    <source>
        <dbReference type="ARBA" id="ARBA00012768"/>
    </source>
</evidence>
<dbReference type="GO" id="GO:0051607">
    <property type="term" value="P:defense response to virus"/>
    <property type="evidence" value="ECO:0007669"/>
    <property type="project" value="UniProtKB-KW"/>
</dbReference>
<evidence type="ECO:0000256" key="1">
    <source>
        <dbReference type="ARBA" id="ARBA00001936"/>
    </source>
</evidence>
<evidence type="ECO:0000256" key="2">
    <source>
        <dbReference type="ARBA" id="ARBA00009189"/>
    </source>
</evidence>
<dbReference type="NCBIfam" id="TIGR00372">
    <property type="entry name" value="cas4"/>
    <property type="match status" value="1"/>
</dbReference>
<evidence type="ECO:0000256" key="6">
    <source>
        <dbReference type="ARBA" id="ARBA00022723"/>
    </source>
</evidence>
<organism evidence="15 16">
    <name type="scientific">Desulfurococcus amylolyticus (strain DSM 18924 / JCM 16383 / VKM B-2413 / 1221n)</name>
    <name type="common">Desulfurococcus kamchatkensis</name>
    <dbReference type="NCBI Taxonomy" id="490899"/>
    <lineage>
        <taxon>Archaea</taxon>
        <taxon>Thermoproteota</taxon>
        <taxon>Thermoprotei</taxon>
        <taxon>Desulfurococcales</taxon>
        <taxon>Desulfurococcaceae</taxon>
        <taxon>Desulfurococcus</taxon>
    </lineage>
</organism>
<comment type="similarity">
    <text evidence="2 13">Belongs to the CRISPR-associated exonuclease Cas4 family.</text>
</comment>
<dbReference type="PANTHER" id="PTHR36531:SF2">
    <property type="entry name" value="CRISPR-ASSOCIATED EXONUCLEASE CAS4"/>
    <property type="match status" value="1"/>
</dbReference>
<keyword evidence="5 13" id="KW-0540">Nuclease</keyword>
<evidence type="ECO:0000256" key="4">
    <source>
        <dbReference type="ARBA" id="ARBA00020049"/>
    </source>
</evidence>
<dbReference type="HOGENOM" id="CLU_106570_0_0_2"/>
<accession>B8D5C6</accession>
<dbReference type="InterPro" id="IPR013343">
    <property type="entry name" value="CRISPR-assoc_prot_Cas4"/>
</dbReference>
<dbReference type="Proteomes" id="UP000006903">
    <property type="component" value="Chromosome"/>
</dbReference>
<evidence type="ECO:0000256" key="8">
    <source>
        <dbReference type="ARBA" id="ARBA00022839"/>
    </source>
</evidence>
<evidence type="ECO:0000256" key="7">
    <source>
        <dbReference type="ARBA" id="ARBA00022801"/>
    </source>
</evidence>
<dbReference type="Pfam" id="PF12705">
    <property type="entry name" value="PDDEXK_1"/>
    <property type="match status" value="1"/>
</dbReference>
<evidence type="ECO:0000256" key="10">
    <source>
        <dbReference type="ARBA" id="ARBA00023014"/>
    </source>
</evidence>
<keyword evidence="7 13" id="KW-0378">Hydrolase</keyword>
<dbReference type="GO" id="GO:0004527">
    <property type="term" value="F:exonuclease activity"/>
    <property type="evidence" value="ECO:0007669"/>
    <property type="project" value="UniProtKB-KW"/>
</dbReference>
<dbReference type="eggNOG" id="arCOG00790">
    <property type="taxonomic scope" value="Archaea"/>
</dbReference>